<comment type="caution">
    <text evidence="1">The sequence shown here is derived from an EMBL/GenBank/DDBJ whole genome shotgun (WGS) entry which is preliminary data.</text>
</comment>
<dbReference type="EMBL" id="CANHGI010000005">
    <property type="protein sequence ID" value="CAI5451855.1"/>
    <property type="molecule type" value="Genomic_DNA"/>
</dbReference>
<name>A0A9P1N5D2_9PELO</name>
<sequence length="121" mass="13230">MKEEFKVPDNEEGDFMGPMTNPAASYLDGGNFENIHTKCSVMECSAPIPNDGSESSTAKTLKFSEKACSQIMIPLNGCVSNKGYPMGMLCSVCCDCENSLTREMRKTFGYKIGIDTSLFIL</sequence>
<organism evidence="1 2">
    <name type="scientific">Caenorhabditis angaria</name>
    <dbReference type="NCBI Taxonomy" id="860376"/>
    <lineage>
        <taxon>Eukaryota</taxon>
        <taxon>Metazoa</taxon>
        <taxon>Ecdysozoa</taxon>
        <taxon>Nematoda</taxon>
        <taxon>Chromadorea</taxon>
        <taxon>Rhabditida</taxon>
        <taxon>Rhabditina</taxon>
        <taxon>Rhabditomorpha</taxon>
        <taxon>Rhabditoidea</taxon>
        <taxon>Rhabditidae</taxon>
        <taxon>Peloderinae</taxon>
        <taxon>Caenorhabditis</taxon>
    </lineage>
</organism>
<gene>
    <name evidence="1" type="ORF">CAMP_LOCUS14492</name>
</gene>
<dbReference type="AlphaFoldDB" id="A0A9P1N5D2"/>
<dbReference type="OrthoDB" id="5800408at2759"/>
<accession>A0A9P1N5D2</accession>
<dbReference type="Proteomes" id="UP001152747">
    <property type="component" value="Unassembled WGS sequence"/>
</dbReference>
<protein>
    <submittedName>
        <fullName evidence="1">Uncharacterized protein</fullName>
    </submittedName>
</protein>
<keyword evidence="2" id="KW-1185">Reference proteome</keyword>
<reference evidence="1" key="1">
    <citation type="submission" date="2022-11" db="EMBL/GenBank/DDBJ databases">
        <authorList>
            <person name="Kikuchi T."/>
        </authorList>
    </citation>
    <scope>NUCLEOTIDE SEQUENCE</scope>
    <source>
        <strain evidence="1">PS1010</strain>
    </source>
</reference>
<evidence type="ECO:0000313" key="1">
    <source>
        <dbReference type="EMBL" id="CAI5451855.1"/>
    </source>
</evidence>
<evidence type="ECO:0000313" key="2">
    <source>
        <dbReference type="Proteomes" id="UP001152747"/>
    </source>
</evidence>
<proteinExistence type="predicted"/>